<dbReference type="PANTHER" id="PTHR35280">
    <property type="entry name" value="F17L21.9"/>
    <property type="match status" value="1"/>
</dbReference>
<sequence length="181" mass="20111">MESDDDSRKTTDLHAAVRHLPEHHRINNGARRNEAEEEECTDQEEKRLLSRILSQPESSERDAPTTCSTKCHCGAPEGGHGEIERELRAVKRQNAITHCLLSVLIIVTAAWQISEVSLLLSAKEKLCNPLKAVGDLIRNSVLGRGKKFVMEGPPLPPIEVPQVPFINPLPPSLLPWNGDEH</sequence>
<organism evidence="2 3">
    <name type="scientific">Platanthera zijinensis</name>
    <dbReference type="NCBI Taxonomy" id="2320716"/>
    <lineage>
        <taxon>Eukaryota</taxon>
        <taxon>Viridiplantae</taxon>
        <taxon>Streptophyta</taxon>
        <taxon>Embryophyta</taxon>
        <taxon>Tracheophyta</taxon>
        <taxon>Spermatophyta</taxon>
        <taxon>Magnoliopsida</taxon>
        <taxon>Liliopsida</taxon>
        <taxon>Asparagales</taxon>
        <taxon>Orchidaceae</taxon>
        <taxon>Orchidoideae</taxon>
        <taxon>Orchideae</taxon>
        <taxon>Orchidinae</taxon>
        <taxon>Platanthera</taxon>
    </lineage>
</organism>
<gene>
    <name evidence="2" type="ORF">KSP39_PZI012306</name>
</gene>
<evidence type="ECO:0000313" key="3">
    <source>
        <dbReference type="Proteomes" id="UP001418222"/>
    </source>
</evidence>
<dbReference type="AlphaFoldDB" id="A0AAP0BFH5"/>
<keyword evidence="3" id="KW-1185">Reference proteome</keyword>
<proteinExistence type="predicted"/>
<dbReference type="Proteomes" id="UP001418222">
    <property type="component" value="Unassembled WGS sequence"/>
</dbReference>
<comment type="caution">
    <text evidence="2">The sequence shown here is derived from an EMBL/GenBank/DDBJ whole genome shotgun (WGS) entry which is preliminary data.</text>
</comment>
<protein>
    <submittedName>
        <fullName evidence="2">Uncharacterized protein</fullName>
    </submittedName>
</protein>
<feature type="region of interest" description="Disordered" evidence="1">
    <location>
        <begin position="1"/>
        <end position="46"/>
    </location>
</feature>
<feature type="compositionally biased region" description="Basic and acidic residues" evidence="1">
    <location>
        <begin position="1"/>
        <end position="12"/>
    </location>
</feature>
<reference evidence="2 3" key="1">
    <citation type="journal article" date="2022" name="Nat. Plants">
        <title>Genomes of leafy and leafless Platanthera orchids illuminate the evolution of mycoheterotrophy.</title>
        <authorList>
            <person name="Li M.H."/>
            <person name="Liu K.W."/>
            <person name="Li Z."/>
            <person name="Lu H.C."/>
            <person name="Ye Q.L."/>
            <person name="Zhang D."/>
            <person name="Wang J.Y."/>
            <person name="Li Y.F."/>
            <person name="Zhong Z.M."/>
            <person name="Liu X."/>
            <person name="Yu X."/>
            <person name="Liu D.K."/>
            <person name="Tu X.D."/>
            <person name="Liu B."/>
            <person name="Hao Y."/>
            <person name="Liao X.Y."/>
            <person name="Jiang Y.T."/>
            <person name="Sun W.H."/>
            <person name="Chen J."/>
            <person name="Chen Y.Q."/>
            <person name="Ai Y."/>
            <person name="Zhai J.W."/>
            <person name="Wu S.S."/>
            <person name="Zhou Z."/>
            <person name="Hsiao Y.Y."/>
            <person name="Wu W.L."/>
            <person name="Chen Y.Y."/>
            <person name="Lin Y.F."/>
            <person name="Hsu J.L."/>
            <person name="Li C.Y."/>
            <person name="Wang Z.W."/>
            <person name="Zhao X."/>
            <person name="Zhong W.Y."/>
            <person name="Ma X.K."/>
            <person name="Ma L."/>
            <person name="Huang J."/>
            <person name="Chen G.Z."/>
            <person name="Huang M.Z."/>
            <person name="Huang L."/>
            <person name="Peng D.H."/>
            <person name="Luo Y.B."/>
            <person name="Zou S.Q."/>
            <person name="Chen S.P."/>
            <person name="Lan S."/>
            <person name="Tsai W.C."/>
            <person name="Van de Peer Y."/>
            <person name="Liu Z.J."/>
        </authorList>
    </citation>
    <scope>NUCLEOTIDE SEQUENCE [LARGE SCALE GENOMIC DNA]</scope>
    <source>
        <strain evidence="2">Lor287</strain>
    </source>
</reference>
<dbReference type="PANTHER" id="PTHR35280:SF1">
    <property type="entry name" value="F17L21.9"/>
    <property type="match status" value="1"/>
</dbReference>
<dbReference type="EMBL" id="JBBWWQ010000010">
    <property type="protein sequence ID" value="KAK8937269.1"/>
    <property type="molecule type" value="Genomic_DNA"/>
</dbReference>
<accession>A0AAP0BFH5</accession>
<name>A0AAP0BFH5_9ASPA</name>
<evidence type="ECO:0000256" key="1">
    <source>
        <dbReference type="SAM" id="MobiDB-lite"/>
    </source>
</evidence>
<evidence type="ECO:0000313" key="2">
    <source>
        <dbReference type="EMBL" id="KAK8937269.1"/>
    </source>
</evidence>